<dbReference type="SUPFAM" id="SSF53067">
    <property type="entry name" value="Actin-like ATPase domain"/>
    <property type="match status" value="1"/>
</dbReference>
<dbReference type="InterPro" id="IPR043129">
    <property type="entry name" value="ATPase_NBD"/>
</dbReference>
<reference evidence="2 3" key="1">
    <citation type="journal article" date="2016" name="Nat. Commun.">
        <title>Thousands of microbial genomes shed light on interconnected biogeochemical processes in an aquifer system.</title>
        <authorList>
            <person name="Anantharaman K."/>
            <person name="Brown C.T."/>
            <person name="Hug L.A."/>
            <person name="Sharon I."/>
            <person name="Castelle C.J."/>
            <person name="Probst A.J."/>
            <person name="Thomas B.C."/>
            <person name="Singh A."/>
            <person name="Wilkins M.J."/>
            <person name="Karaoz U."/>
            <person name="Brodie E.L."/>
            <person name="Williams K.H."/>
            <person name="Hubbard S.S."/>
            <person name="Banfield J.F."/>
        </authorList>
    </citation>
    <scope>NUCLEOTIDE SEQUENCE [LARGE SCALE GENOMIC DNA]</scope>
</reference>
<dbReference type="Gene3D" id="3.30.420.40">
    <property type="match status" value="1"/>
</dbReference>
<dbReference type="AlphaFoldDB" id="A0A1F5PHN6"/>
<gene>
    <name evidence="2" type="ORF">A2722_00255</name>
</gene>
<comment type="caution">
    <text evidence="2">The sequence shown here is derived from an EMBL/GenBank/DDBJ whole genome shotgun (WGS) entry which is preliminary data.</text>
</comment>
<dbReference type="EMBL" id="MFEO01000021">
    <property type="protein sequence ID" value="OGE89417.1"/>
    <property type="molecule type" value="Genomic_DNA"/>
</dbReference>
<accession>A0A1F5PHN6</accession>
<dbReference type="Pfam" id="PF00814">
    <property type="entry name" value="TsaD"/>
    <property type="match status" value="1"/>
</dbReference>
<dbReference type="STRING" id="1817828.A2722_00255"/>
<feature type="domain" description="Gcp-like" evidence="1">
    <location>
        <begin position="35"/>
        <end position="96"/>
    </location>
</feature>
<sequence>MKQRHLLFINTLSPDKSRLAIVCAEGAVDEVFPAGRGRSETIESSLLVLLRRAGVSLKQIYCVIVAVGEGSFTGQRTGLAVARALGFSLGIPSVSIVTEKIPRDLTELLSIMSSHKNEAKPRYGGPPHITFPKVIKKIAKIKRKLQKIV</sequence>
<protein>
    <recommendedName>
        <fullName evidence="1">Gcp-like domain-containing protein</fullName>
    </recommendedName>
</protein>
<dbReference type="InterPro" id="IPR000905">
    <property type="entry name" value="Gcp-like_dom"/>
</dbReference>
<proteinExistence type="predicted"/>
<dbReference type="Proteomes" id="UP000178377">
    <property type="component" value="Unassembled WGS sequence"/>
</dbReference>
<organism evidence="2 3">
    <name type="scientific">Candidatus Doudnabacteria bacterium RIFCSPHIGHO2_01_FULL_50_11</name>
    <dbReference type="NCBI Taxonomy" id="1817828"/>
    <lineage>
        <taxon>Bacteria</taxon>
        <taxon>Candidatus Doudnaibacteriota</taxon>
    </lineage>
</organism>
<evidence type="ECO:0000313" key="3">
    <source>
        <dbReference type="Proteomes" id="UP000178377"/>
    </source>
</evidence>
<evidence type="ECO:0000313" key="2">
    <source>
        <dbReference type="EMBL" id="OGE89417.1"/>
    </source>
</evidence>
<evidence type="ECO:0000259" key="1">
    <source>
        <dbReference type="Pfam" id="PF00814"/>
    </source>
</evidence>
<name>A0A1F5PHN6_9BACT</name>